<feature type="region of interest" description="Disordered" evidence="1">
    <location>
        <begin position="1"/>
        <end position="48"/>
    </location>
</feature>
<reference evidence="2" key="1">
    <citation type="journal article" date="2009" name="PLoS Genet.">
        <title>Sequencing, mapping, and analysis of 27,455 maize full-length cDNAs.</title>
        <authorList>
            <person name="Soderlund C."/>
            <person name="Descour A."/>
            <person name="Kudrna D."/>
            <person name="Bomhoff M."/>
            <person name="Boyd L."/>
            <person name="Currie J."/>
            <person name="Angelova A."/>
            <person name="Collura K."/>
            <person name="Wissotski M."/>
            <person name="Ashley E."/>
            <person name="Morrow D."/>
            <person name="Fernandes J."/>
            <person name="Walbot V."/>
            <person name="Yu Y."/>
        </authorList>
    </citation>
    <scope>NUCLEOTIDE SEQUENCE</scope>
    <source>
        <strain evidence="2">B73</strain>
    </source>
</reference>
<dbReference type="AlphaFoldDB" id="B8A200"/>
<feature type="compositionally biased region" description="Polar residues" evidence="1">
    <location>
        <begin position="23"/>
        <end position="35"/>
    </location>
</feature>
<protein>
    <submittedName>
        <fullName evidence="2">Uncharacterized protein</fullName>
    </submittedName>
</protein>
<evidence type="ECO:0000256" key="1">
    <source>
        <dbReference type="SAM" id="MobiDB-lite"/>
    </source>
</evidence>
<sequence length="48" mass="4940">MIGAGKGRGKEGGAEGCARNPNEKSTSGNRPTSRSPIGCRPAYPTTTY</sequence>
<proteinExistence type="evidence at transcript level"/>
<name>B8A200_MAIZE</name>
<reference evidence="2" key="2">
    <citation type="submission" date="2012-06" db="EMBL/GenBank/DDBJ databases">
        <authorList>
            <person name="Yu Y."/>
            <person name="Currie J."/>
            <person name="Lomeli R."/>
            <person name="Angelova A."/>
            <person name="Collura K."/>
            <person name="Wissotski M."/>
            <person name="Campos D."/>
            <person name="Kudrna D."/>
            <person name="Golser W."/>
            <person name="Ashely E."/>
            <person name="Descour A."/>
            <person name="Fernandes J."/>
            <person name="Soderlund C."/>
            <person name="Walbot V."/>
        </authorList>
    </citation>
    <scope>NUCLEOTIDE SEQUENCE</scope>
    <source>
        <strain evidence="2">B73</strain>
    </source>
</reference>
<evidence type="ECO:0000313" key="2">
    <source>
        <dbReference type="EMBL" id="ACL54199.1"/>
    </source>
</evidence>
<accession>B8A200</accession>
<dbReference type="EMBL" id="BT055592">
    <property type="protein sequence ID" value="ACL54199.1"/>
    <property type="molecule type" value="mRNA"/>
</dbReference>
<organism evidence="2">
    <name type="scientific">Zea mays</name>
    <name type="common">Maize</name>
    <dbReference type="NCBI Taxonomy" id="4577"/>
    <lineage>
        <taxon>Eukaryota</taxon>
        <taxon>Viridiplantae</taxon>
        <taxon>Streptophyta</taxon>
        <taxon>Embryophyta</taxon>
        <taxon>Tracheophyta</taxon>
        <taxon>Spermatophyta</taxon>
        <taxon>Magnoliopsida</taxon>
        <taxon>Liliopsida</taxon>
        <taxon>Poales</taxon>
        <taxon>Poaceae</taxon>
        <taxon>PACMAD clade</taxon>
        <taxon>Panicoideae</taxon>
        <taxon>Andropogonodae</taxon>
        <taxon>Andropogoneae</taxon>
        <taxon>Tripsacinae</taxon>
        <taxon>Zea</taxon>
    </lineage>
</organism>